<dbReference type="EMBL" id="CP093547">
    <property type="protein sequence ID" value="UNP28193.1"/>
    <property type="molecule type" value="Genomic_DNA"/>
</dbReference>
<gene>
    <name evidence="2" type="ORF">MOV92_17040</name>
</gene>
<proteinExistence type="predicted"/>
<keyword evidence="1" id="KW-1133">Transmembrane helix</keyword>
<protein>
    <submittedName>
        <fullName evidence="2">Uncharacterized protein</fullName>
    </submittedName>
</protein>
<dbReference type="Proteomes" id="UP000829194">
    <property type="component" value="Chromosome"/>
</dbReference>
<evidence type="ECO:0000313" key="3">
    <source>
        <dbReference type="Proteomes" id="UP000829194"/>
    </source>
</evidence>
<name>A0ABY3XDQ5_9GAMM</name>
<sequence length="280" mass="30987">MSDISDNELILFRYRDGLSMARMLEIELALACEVSLRSRYRALQLVLDAAAKEPMPSPPPDYEDRLWQRLQPRLDALPPVVRPVAQLPGAMPGPALRHRERPRSRRWLWMAGGTAAAAMLVLAITSPLLRAPRERSLPMDGLTAAPPVTVPAPLQAPSPAARERVLDDYVATHLRKTESILLGVLNDESSRLAAGDDGHARNLLDDNRLYAAAAARRGDKALAGFLRTLEPVLTELANQTPDDGIQLQQEGLRELVRNADLLFQVRVVEQRLQSRGNTRA</sequence>
<keyword evidence="1" id="KW-0812">Transmembrane</keyword>
<feature type="transmembrane region" description="Helical" evidence="1">
    <location>
        <begin position="107"/>
        <end position="129"/>
    </location>
</feature>
<evidence type="ECO:0000313" key="2">
    <source>
        <dbReference type="EMBL" id="UNP28193.1"/>
    </source>
</evidence>
<dbReference type="RefSeq" id="WP_057943818.1">
    <property type="nucleotide sequence ID" value="NZ_CP011131.1"/>
</dbReference>
<reference evidence="2 3" key="1">
    <citation type="submission" date="2022-03" db="EMBL/GenBank/DDBJ databases">
        <title>Complete genome sequence of Lysobacter capsici VKM B-2533 and Lysobacter gummosus 10.1.1, promising sources of lytic agents.</title>
        <authorList>
            <person name="Tarlachkov S.V."/>
            <person name="Kudryakova I.V."/>
            <person name="Afoshin A.S."/>
            <person name="Leontyevskaya E.A."/>
            <person name="Leontyevskaya N.V."/>
        </authorList>
    </citation>
    <scope>NUCLEOTIDE SEQUENCE [LARGE SCALE GENOMIC DNA]</scope>
    <source>
        <strain evidence="2 3">10.1.1</strain>
    </source>
</reference>
<accession>A0ABY3XDQ5</accession>
<organism evidence="2 3">
    <name type="scientific">Lysobacter gummosus</name>
    <dbReference type="NCBI Taxonomy" id="262324"/>
    <lineage>
        <taxon>Bacteria</taxon>
        <taxon>Pseudomonadati</taxon>
        <taxon>Pseudomonadota</taxon>
        <taxon>Gammaproteobacteria</taxon>
        <taxon>Lysobacterales</taxon>
        <taxon>Lysobacteraceae</taxon>
        <taxon>Lysobacter</taxon>
    </lineage>
</organism>
<keyword evidence="1" id="KW-0472">Membrane</keyword>
<evidence type="ECO:0000256" key="1">
    <source>
        <dbReference type="SAM" id="Phobius"/>
    </source>
</evidence>
<keyword evidence="3" id="KW-1185">Reference proteome</keyword>